<proteinExistence type="predicted"/>
<evidence type="ECO:0000259" key="2">
    <source>
        <dbReference type="Pfam" id="PF03372"/>
    </source>
</evidence>
<dbReference type="AlphaFoldDB" id="A0A438DCN4"/>
<evidence type="ECO:0000256" key="1">
    <source>
        <dbReference type="SAM" id="MobiDB-lite"/>
    </source>
</evidence>
<sequence length="1049" mass="119250">MGERERAREDERECEGECDGEEGEESSAPRSRRKECSFIVESKEFEIIVDDRKGKIQVLIVEKKEGVSSWVRLGSDNLGFFLEGLNLCIKDEKEARWGREWKEQGRMYSMSRGINKAGGFIRLGVSDLERKRFCIFIPRGRRDKRGWMTMAEKLNQMVGFFGRKPETQEGKDMEKAVGGRSYATIAKRALSGNPNAIVVKVKREESIGLLKKLEHCVVASWKDNSGGEHDLEKLGQLWEKSWELKGSLGLAKLEKGRALLDFEDLEEARRVVSSGNRATEGVKVGLDFWSPRSGCWTEEEERKEIWWARILVRVRGEARPSVLEVEAEEEVYAVSLWWECRPVLRRNRRQEAGRHSSEVRGEEISCAEQRVTKEWVSVRLETLNPSDEGTGEQGVGSGRVVPSAVRSPITRAWAPTGTMHLLSPTASPKEPRRVGGPGLKSGVMGLKMKGVAASEISPEAGPSQRIDEVGCSTIGPDSPKARLSNKGPNYSKGCTQQSDPVGELREGPTFSAAQVQNNFQKMDLLLTGLASGNLHEPEPFVARETEDMRKLHGVARISETDKALEEESMRYGMGLCSWGKRVLGASHLNSILFDRTPGGEFFDHFGDWNEEVRVDNTMWLTVYEACNERSNGCKELEANKSSSEKGRGMVGVGDIYDTQAERSEPEGKWEESGLAKFNQFLGFPTEGLEKEILNFLTKIRKRREKIHKRLGTGQRAPDCDCPMKMKILSWNVRGDRSKRKVIKTFIRNQRVDLICIQETKIQAMSDSIARSIGSGRFLEWKAVNAEGASGGILICWDRRSLDILDWEEGQFTLSCRFQNVENGAIWIFTGVYGLFSKVERGALWDEFRAIRGLWEDLWCIGGDFNITLFPRERSSQRGMNSAMRKFAEIVGDLGLVDLPLQGGEFTWNGGQNNQAWARLDSWWQGIEVRGSASYKLATKMKEIKQKLKVWNREVFGKLESNKTLALQQVEFWDREESERILTVEETKFKKEAKDNYRKWVIMEETHWRQLSREIWLKEGDRNMGFFHRMASSHRRNNSLERIKINGDGC</sequence>
<feature type="domain" description="Endonuclease/exonuclease/phosphatase" evidence="2">
    <location>
        <begin position="728"/>
        <end position="920"/>
    </location>
</feature>
<feature type="region of interest" description="Disordered" evidence="1">
    <location>
        <begin position="475"/>
        <end position="499"/>
    </location>
</feature>
<feature type="compositionally biased region" description="Acidic residues" evidence="1">
    <location>
        <begin position="12"/>
        <end position="25"/>
    </location>
</feature>
<evidence type="ECO:0000313" key="5">
    <source>
        <dbReference type="Proteomes" id="UP000288805"/>
    </source>
</evidence>
<accession>A0A438DCN4</accession>
<dbReference type="InterPro" id="IPR005135">
    <property type="entry name" value="Endo/exonuclease/phosphatase"/>
</dbReference>
<organism evidence="4 5">
    <name type="scientific">Vitis vinifera</name>
    <name type="common">Grape</name>
    <dbReference type="NCBI Taxonomy" id="29760"/>
    <lineage>
        <taxon>Eukaryota</taxon>
        <taxon>Viridiplantae</taxon>
        <taxon>Streptophyta</taxon>
        <taxon>Embryophyta</taxon>
        <taxon>Tracheophyta</taxon>
        <taxon>Spermatophyta</taxon>
        <taxon>Magnoliopsida</taxon>
        <taxon>eudicotyledons</taxon>
        <taxon>Gunneridae</taxon>
        <taxon>Pentapetalae</taxon>
        <taxon>rosids</taxon>
        <taxon>Vitales</taxon>
        <taxon>Vitaceae</taxon>
        <taxon>Viteae</taxon>
        <taxon>Vitis</taxon>
    </lineage>
</organism>
<feature type="region of interest" description="Disordered" evidence="1">
    <location>
        <begin position="1"/>
        <end position="33"/>
    </location>
</feature>
<name>A0A438DCN4_VITVI</name>
<dbReference type="Pfam" id="PF14111">
    <property type="entry name" value="DUF4283"/>
    <property type="match status" value="1"/>
</dbReference>
<dbReference type="PANTHER" id="PTHR35218">
    <property type="entry name" value="RNASE H DOMAIN-CONTAINING PROTEIN"/>
    <property type="match status" value="1"/>
</dbReference>
<evidence type="ECO:0000259" key="3">
    <source>
        <dbReference type="Pfam" id="PF14111"/>
    </source>
</evidence>
<gene>
    <name evidence="4" type="ORF">CK203_081106</name>
</gene>
<dbReference type="Proteomes" id="UP000288805">
    <property type="component" value="Unassembled WGS sequence"/>
</dbReference>
<protein>
    <submittedName>
        <fullName evidence="4">Uncharacterized protein</fullName>
    </submittedName>
</protein>
<dbReference type="InterPro" id="IPR025558">
    <property type="entry name" value="DUF4283"/>
</dbReference>
<reference evidence="4 5" key="1">
    <citation type="journal article" date="2018" name="PLoS Genet.">
        <title>Population sequencing reveals clonal diversity and ancestral inbreeding in the grapevine cultivar Chardonnay.</title>
        <authorList>
            <person name="Roach M.J."/>
            <person name="Johnson D.L."/>
            <person name="Bohlmann J."/>
            <person name="van Vuuren H.J."/>
            <person name="Jones S.J."/>
            <person name="Pretorius I.S."/>
            <person name="Schmidt S.A."/>
            <person name="Borneman A.R."/>
        </authorList>
    </citation>
    <scope>NUCLEOTIDE SEQUENCE [LARGE SCALE GENOMIC DNA]</scope>
    <source>
        <strain evidence="5">cv. Chardonnay</strain>
        <tissue evidence="4">Leaf</tissue>
    </source>
</reference>
<feature type="compositionally biased region" description="Polar residues" evidence="1">
    <location>
        <begin position="486"/>
        <end position="499"/>
    </location>
</feature>
<dbReference type="EMBL" id="QGNW01001688">
    <property type="protein sequence ID" value="RVW33219.1"/>
    <property type="molecule type" value="Genomic_DNA"/>
</dbReference>
<dbReference type="SUPFAM" id="SSF56219">
    <property type="entry name" value="DNase I-like"/>
    <property type="match status" value="1"/>
</dbReference>
<feature type="compositionally biased region" description="Basic and acidic residues" evidence="1">
    <location>
        <begin position="1"/>
        <end position="11"/>
    </location>
</feature>
<dbReference type="Pfam" id="PF03372">
    <property type="entry name" value="Exo_endo_phos"/>
    <property type="match status" value="1"/>
</dbReference>
<dbReference type="InterPro" id="IPR036691">
    <property type="entry name" value="Endo/exonu/phosph_ase_sf"/>
</dbReference>
<dbReference type="Gene3D" id="3.60.10.10">
    <property type="entry name" value="Endonuclease/exonuclease/phosphatase"/>
    <property type="match status" value="1"/>
</dbReference>
<evidence type="ECO:0000313" key="4">
    <source>
        <dbReference type="EMBL" id="RVW33219.1"/>
    </source>
</evidence>
<comment type="caution">
    <text evidence="4">The sequence shown here is derived from an EMBL/GenBank/DDBJ whole genome shotgun (WGS) entry which is preliminary data.</text>
</comment>
<dbReference type="PANTHER" id="PTHR35218:SF7">
    <property type="entry name" value="ENDONUCLEASE_EXONUCLEASE_PHOSPHATASE"/>
    <property type="match status" value="1"/>
</dbReference>
<dbReference type="GO" id="GO:0003824">
    <property type="term" value="F:catalytic activity"/>
    <property type="evidence" value="ECO:0007669"/>
    <property type="project" value="InterPro"/>
</dbReference>
<feature type="domain" description="DUF4283" evidence="3">
    <location>
        <begin position="211"/>
        <end position="296"/>
    </location>
</feature>